<feature type="transmembrane region" description="Helical" evidence="2">
    <location>
        <begin position="85"/>
        <end position="108"/>
    </location>
</feature>
<evidence type="ECO:0000256" key="2">
    <source>
        <dbReference type="SAM" id="Phobius"/>
    </source>
</evidence>
<dbReference type="Gene3D" id="3.30.70.100">
    <property type="match status" value="1"/>
</dbReference>
<dbReference type="EMBL" id="FLUN01000001">
    <property type="protein sequence ID" value="SBV97897.1"/>
    <property type="molecule type" value="Genomic_DNA"/>
</dbReference>
<dbReference type="FunFam" id="3.30.70.100:FF:000001">
    <property type="entry name" value="ATPase copper transporting beta"/>
    <property type="match status" value="1"/>
</dbReference>
<feature type="transmembrane region" description="Helical" evidence="2">
    <location>
        <begin position="174"/>
        <end position="194"/>
    </location>
</feature>
<keyword evidence="2" id="KW-0812">Transmembrane</keyword>
<dbReference type="InterPro" id="IPR036163">
    <property type="entry name" value="HMA_dom_sf"/>
</dbReference>
<evidence type="ECO:0000313" key="4">
    <source>
        <dbReference type="EMBL" id="SBV97897.1"/>
    </source>
</evidence>
<proteinExistence type="predicted"/>
<dbReference type="AlphaFoldDB" id="A0A212JEM8"/>
<evidence type="ECO:0000256" key="1">
    <source>
        <dbReference type="ARBA" id="ARBA00022723"/>
    </source>
</evidence>
<dbReference type="SUPFAM" id="SSF55008">
    <property type="entry name" value="HMA, heavy metal-associated domain"/>
    <property type="match status" value="1"/>
</dbReference>
<dbReference type="SUPFAM" id="SSF49503">
    <property type="entry name" value="Cupredoxins"/>
    <property type="match status" value="1"/>
</dbReference>
<protein>
    <submittedName>
        <fullName evidence="4">Heavy metal transport/detoxification protein</fullName>
    </submittedName>
</protein>
<feature type="transmembrane region" description="Helical" evidence="2">
    <location>
        <begin position="200"/>
        <end position="223"/>
    </location>
</feature>
<gene>
    <name evidence="4" type="ORF">KL86CLO1_10972</name>
</gene>
<dbReference type="InterPro" id="IPR017969">
    <property type="entry name" value="Heavy-metal-associated_CS"/>
</dbReference>
<feature type="transmembrane region" description="Helical" evidence="2">
    <location>
        <begin position="277"/>
        <end position="300"/>
    </location>
</feature>
<dbReference type="Gene3D" id="2.60.40.420">
    <property type="entry name" value="Cupredoxins - blue copper proteins"/>
    <property type="match status" value="2"/>
</dbReference>
<keyword evidence="2" id="KW-0472">Membrane</keyword>
<dbReference type="PROSITE" id="PS01047">
    <property type="entry name" value="HMA_1"/>
    <property type="match status" value="1"/>
</dbReference>
<feature type="transmembrane region" description="Helical" evidence="2">
    <location>
        <begin position="249"/>
        <end position="271"/>
    </location>
</feature>
<accession>A0A212JEM8</accession>
<reference evidence="4" key="1">
    <citation type="submission" date="2016-04" db="EMBL/GenBank/DDBJ databases">
        <authorList>
            <person name="Evans L.H."/>
            <person name="Alamgir A."/>
            <person name="Owens N."/>
            <person name="Weber N.D."/>
            <person name="Virtaneva K."/>
            <person name="Barbian K."/>
            <person name="Babar A."/>
            <person name="Rosenke K."/>
        </authorList>
    </citation>
    <scope>NUCLEOTIDE SEQUENCE</scope>
    <source>
        <strain evidence="4">86</strain>
    </source>
</reference>
<dbReference type="CDD" id="cd00371">
    <property type="entry name" value="HMA"/>
    <property type="match status" value="1"/>
</dbReference>
<dbReference type="Pfam" id="PF13386">
    <property type="entry name" value="DsbD_2"/>
    <property type="match status" value="1"/>
</dbReference>
<keyword evidence="1" id="KW-0479">Metal-binding</keyword>
<dbReference type="PROSITE" id="PS50846">
    <property type="entry name" value="HMA_2"/>
    <property type="match status" value="1"/>
</dbReference>
<dbReference type="PANTHER" id="PTHR42208:SF1">
    <property type="entry name" value="HEAVY METAL TRANSPORTER"/>
    <property type="match status" value="1"/>
</dbReference>
<sequence length="618" mass="66554">MESSIKERHLRIGGMTCISCQNKIEKKLRNTAGIKSAKVSYSAGTADIVYDNDLITFKNIAAIIQKLDYTVLTDRELQAPGAKRIAGLFVIIVSLYLLLQRFGILNLLVPSQLADANMGYGMLFFIGLLTSVHCVAMCGGINLSQCIPRSDAPDGKTGLFPTLRPTLLYNLGRVISYTVVGFIVGALGSVVTFSNTMQGVLKLIAGIFMVIMGINMLGIFPWLRRLNPRLPGVFARQIDKQKSGSKSPLFVGLLNGLMPCGPLQAMQIYALSTGSPFAGALSMFLFSLGTVPLMFGLGALSSALGKKFTHKVMTVGAVLVVVLGMSMFSQGWSLSGWSLPALLPDSLTPNSGTAENSVKVEDGVQIVNSTLSSGRYPSITVQAGLPVKWMIDAPQGSVNGCNNRVFIPEYNIEYQFKTGENVIEFTPSKTGSFPFSCWMGMIRGTIKVVESGSEVPASSDSAGQEGLIESGTPKEPVPANYVIPTNEVAVALQEDNYQQVSIELTDEGFQPAVVVVQANIETEWIISNTSSKDSNFTLLVPYYTTQVPLTASKSPLYLYPSGDFDFSNGDGTLFGYVKVVDDINHIDLDAIKKEVSDFKTLIWPPEVFEAGGGAPSCH</sequence>
<dbReference type="Pfam" id="PF00403">
    <property type="entry name" value="HMA"/>
    <property type="match status" value="1"/>
</dbReference>
<dbReference type="InterPro" id="IPR008972">
    <property type="entry name" value="Cupredoxin"/>
</dbReference>
<dbReference type="InterPro" id="IPR006121">
    <property type="entry name" value="HMA_dom"/>
</dbReference>
<dbReference type="GO" id="GO:0046872">
    <property type="term" value="F:metal ion binding"/>
    <property type="evidence" value="ECO:0007669"/>
    <property type="project" value="UniProtKB-KW"/>
</dbReference>
<organism evidence="4">
    <name type="scientific">uncultured Eubacteriales bacterium</name>
    <dbReference type="NCBI Taxonomy" id="172733"/>
    <lineage>
        <taxon>Bacteria</taxon>
        <taxon>Bacillati</taxon>
        <taxon>Bacillota</taxon>
        <taxon>Clostridia</taxon>
        <taxon>Eubacteriales</taxon>
        <taxon>environmental samples</taxon>
    </lineage>
</organism>
<evidence type="ECO:0000259" key="3">
    <source>
        <dbReference type="PROSITE" id="PS50846"/>
    </source>
</evidence>
<keyword evidence="2" id="KW-1133">Transmembrane helix</keyword>
<name>A0A212JEM8_9FIRM</name>
<dbReference type="InterPro" id="IPR039447">
    <property type="entry name" value="UreH-like_TM_dom"/>
</dbReference>
<dbReference type="PANTHER" id="PTHR42208">
    <property type="entry name" value="HEAVY METAL TRANSPORTER-RELATED"/>
    <property type="match status" value="1"/>
</dbReference>
<feature type="domain" description="HMA" evidence="3">
    <location>
        <begin position="6"/>
        <end position="72"/>
    </location>
</feature>
<feature type="transmembrane region" description="Helical" evidence="2">
    <location>
        <begin position="120"/>
        <end position="143"/>
    </location>
</feature>
<feature type="transmembrane region" description="Helical" evidence="2">
    <location>
        <begin position="312"/>
        <end position="332"/>
    </location>
</feature>